<dbReference type="SUPFAM" id="SSF53850">
    <property type="entry name" value="Periplasmic binding protein-like II"/>
    <property type="match status" value="1"/>
</dbReference>
<dbReference type="EMBL" id="FNGI01000002">
    <property type="protein sequence ID" value="SDL22288.1"/>
    <property type="molecule type" value="Genomic_DNA"/>
</dbReference>
<dbReference type="Gene3D" id="3.10.105.10">
    <property type="entry name" value="Dipeptide-binding Protein, Domain 3"/>
    <property type="match status" value="1"/>
</dbReference>
<dbReference type="PANTHER" id="PTHR30290">
    <property type="entry name" value="PERIPLASMIC BINDING COMPONENT OF ABC TRANSPORTER"/>
    <property type="match status" value="1"/>
</dbReference>
<dbReference type="AlphaFoldDB" id="A0A1G9IAK0"/>
<evidence type="ECO:0000259" key="1">
    <source>
        <dbReference type="Pfam" id="PF00496"/>
    </source>
</evidence>
<accession>A0A1G9IAK0</accession>
<dbReference type="InterPro" id="IPR039424">
    <property type="entry name" value="SBP_5"/>
</dbReference>
<evidence type="ECO:0000313" key="3">
    <source>
        <dbReference type="Proteomes" id="UP000198654"/>
    </source>
</evidence>
<dbReference type="GO" id="GO:0015833">
    <property type="term" value="P:peptide transport"/>
    <property type="evidence" value="ECO:0007669"/>
    <property type="project" value="TreeGrafter"/>
</dbReference>
<dbReference type="InterPro" id="IPR006311">
    <property type="entry name" value="TAT_signal"/>
</dbReference>
<gene>
    <name evidence="2" type="ORF">SAMN05661010_01115</name>
</gene>
<reference evidence="2 3" key="1">
    <citation type="submission" date="2016-10" db="EMBL/GenBank/DDBJ databases">
        <authorList>
            <person name="de Groot N.N."/>
        </authorList>
    </citation>
    <scope>NUCLEOTIDE SEQUENCE [LARGE SCALE GENOMIC DNA]</scope>
    <source>
        <strain evidence="2 3">DSM 14789</strain>
    </source>
</reference>
<dbReference type="GO" id="GO:0043190">
    <property type="term" value="C:ATP-binding cassette (ABC) transporter complex"/>
    <property type="evidence" value="ECO:0007669"/>
    <property type="project" value="InterPro"/>
</dbReference>
<dbReference type="GO" id="GO:1904680">
    <property type="term" value="F:peptide transmembrane transporter activity"/>
    <property type="evidence" value="ECO:0007669"/>
    <property type="project" value="TreeGrafter"/>
</dbReference>
<dbReference type="Gene3D" id="3.40.190.10">
    <property type="entry name" value="Periplasmic binding protein-like II"/>
    <property type="match status" value="1"/>
</dbReference>
<dbReference type="GO" id="GO:0030288">
    <property type="term" value="C:outer membrane-bounded periplasmic space"/>
    <property type="evidence" value="ECO:0007669"/>
    <property type="project" value="UniProtKB-ARBA"/>
</dbReference>
<dbReference type="STRING" id="119000.SAMN05661010_01115"/>
<dbReference type="PROSITE" id="PS51318">
    <property type="entry name" value="TAT"/>
    <property type="match status" value="1"/>
</dbReference>
<dbReference type="InterPro" id="IPR030678">
    <property type="entry name" value="Peptide/Ni-bd"/>
</dbReference>
<sequence length="533" mass="59795">MKDMKSTTGLSLDRRQFLKAGAASAAGVMAYGLPLSQAIWAAQGKVLRARSYADINKLDPGFYQNAYNVDVMNCIYSKLLHYQPGTQWGTELQAAESVEQVDPTHIRFRLKKGIMFTDGYGEMTAEDAKFSFERIIEHNSPIAGDWGPLDHVEVEDDYTGVIVLKSPFVPLWNITLPYGAGHIVSKKAVLEVTENGGDFGMKPPCFSGPYVLSDWRPNQVVILTRNPEWNGPKPGFDEIHILPIGDPKTAETAYRAGDIDFTHVSLSSLEQIKAEPLPDTALEERPSLYYVYVGMNTDHPKLKDINVRRAVQWAINVPQLLEVGYFGQADVATGMIAPGLVGHRDQALVPPEGDLEKARQYLAEAGAEGLTLHIDVLNESKFTTMAEMLQAQLGQVGITLEIDVQDPGSFWTIGMESEGQRWKDMQLIIQRFSMVPDPYYATTFFTCDQVGEWNWERFCSKRFDKLNAEAVAITDESKRAKMYHEMQDIMENSGAYRFLTHEGAPYIYRESIMTPATRPDGRPLYRFYDVTSA</sequence>
<feature type="domain" description="Solute-binding protein family 5" evidence="1">
    <location>
        <begin position="93"/>
        <end position="448"/>
    </location>
</feature>
<dbReference type="InterPro" id="IPR000914">
    <property type="entry name" value="SBP_5_dom"/>
</dbReference>
<evidence type="ECO:0000313" key="2">
    <source>
        <dbReference type="EMBL" id="SDL22288.1"/>
    </source>
</evidence>
<dbReference type="PIRSF" id="PIRSF002741">
    <property type="entry name" value="MppA"/>
    <property type="match status" value="1"/>
</dbReference>
<keyword evidence="3" id="KW-1185">Reference proteome</keyword>
<dbReference type="Pfam" id="PF00496">
    <property type="entry name" value="SBP_bac_5"/>
    <property type="match status" value="1"/>
</dbReference>
<protein>
    <submittedName>
        <fullName evidence="2">Peptide/nickel transport system substrate-binding protein</fullName>
    </submittedName>
</protein>
<proteinExistence type="predicted"/>
<name>A0A1G9IAK0_9GAMM</name>
<dbReference type="RefSeq" id="WP_245704119.1">
    <property type="nucleotide sequence ID" value="NZ_FNGI01000002.1"/>
</dbReference>
<organism evidence="2 3">
    <name type="scientific">Modicisalibacter muralis</name>
    <dbReference type="NCBI Taxonomy" id="119000"/>
    <lineage>
        <taxon>Bacteria</taxon>
        <taxon>Pseudomonadati</taxon>
        <taxon>Pseudomonadota</taxon>
        <taxon>Gammaproteobacteria</taxon>
        <taxon>Oceanospirillales</taxon>
        <taxon>Halomonadaceae</taxon>
        <taxon>Modicisalibacter</taxon>
    </lineage>
</organism>
<dbReference type="Proteomes" id="UP000198654">
    <property type="component" value="Unassembled WGS sequence"/>
</dbReference>